<dbReference type="InterPro" id="IPR016292">
    <property type="entry name" value="Epoxide_hydrolase"/>
</dbReference>
<evidence type="ECO:0000256" key="3">
    <source>
        <dbReference type="ARBA" id="ARBA00022801"/>
    </source>
</evidence>
<dbReference type="PIRSF" id="PIRSF001112">
    <property type="entry name" value="Epoxide_hydrolase"/>
    <property type="match status" value="1"/>
</dbReference>
<dbReference type="AlphaFoldDB" id="A0AAD5T9L3"/>
<dbReference type="Proteomes" id="UP001211907">
    <property type="component" value="Unassembled WGS sequence"/>
</dbReference>
<keyword evidence="3" id="KW-0378">Hydrolase</keyword>
<dbReference type="PANTHER" id="PTHR21661">
    <property type="entry name" value="EPOXIDE HYDROLASE 1-RELATED"/>
    <property type="match status" value="1"/>
</dbReference>
<dbReference type="EMBL" id="JADGJH010000098">
    <property type="protein sequence ID" value="KAJ3138190.1"/>
    <property type="molecule type" value="Genomic_DNA"/>
</dbReference>
<sequence length="324" mass="36355">MFTTPIHNINIHFVHFKSSRADARPLLLVHGWPGSFFEFHKVAFPLANPLNLSDPAFHVIIPSIPGYGFSASAAKQLEKLSVNAIGAIFVQLMGRLAYEKFFAQAGDWGSIITKIMAINYPKNCVAIHLNLAVAPLPSSIWYLPKKILFGIRPSFVLTSEEIDNLAATLHFQKYETAYFKIQGSKPFTLGVGLNDSPVGLLAWIAEKMCWGTVDKTDIITNVCIYWFTQSITSSFRIYKDNYTKSTNASYVPVPTAIALFKDISRPPAEWMQYVCNLHRFTKMPSGGHFAALEEPTLLIEDVRAFFGTKFIRDQIPEKNGRSKL</sequence>
<evidence type="ECO:0000256" key="2">
    <source>
        <dbReference type="ARBA" id="ARBA00022797"/>
    </source>
</evidence>
<dbReference type="SUPFAM" id="SSF53474">
    <property type="entry name" value="alpha/beta-Hydrolases"/>
    <property type="match status" value="1"/>
</dbReference>
<dbReference type="GO" id="GO:0004301">
    <property type="term" value="F:epoxide hydrolase activity"/>
    <property type="evidence" value="ECO:0007669"/>
    <property type="project" value="TreeGrafter"/>
</dbReference>
<keyword evidence="2" id="KW-0058">Aromatic hydrocarbons catabolism</keyword>
<comment type="caution">
    <text evidence="6">The sequence shown here is derived from an EMBL/GenBank/DDBJ whole genome shotgun (WGS) entry which is preliminary data.</text>
</comment>
<evidence type="ECO:0000259" key="5">
    <source>
        <dbReference type="Pfam" id="PF06441"/>
    </source>
</evidence>
<gene>
    <name evidence="6" type="ORF">HK100_012871</name>
</gene>
<feature type="active site" description="Proton donor" evidence="4">
    <location>
        <position position="238"/>
    </location>
</feature>
<feature type="active site" description="Proton acceptor" evidence="4">
    <location>
        <position position="288"/>
    </location>
</feature>
<evidence type="ECO:0000256" key="1">
    <source>
        <dbReference type="ARBA" id="ARBA00010088"/>
    </source>
</evidence>
<dbReference type="InterPro" id="IPR010497">
    <property type="entry name" value="Epoxide_hydro_N"/>
</dbReference>
<dbReference type="Pfam" id="PF06441">
    <property type="entry name" value="EHN"/>
    <property type="match status" value="1"/>
</dbReference>
<organism evidence="6 7">
    <name type="scientific">Physocladia obscura</name>
    <dbReference type="NCBI Taxonomy" id="109957"/>
    <lineage>
        <taxon>Eukaryota</taxon>
        <taxon>Fungi</taxon>
        <taxon>Fungi incertae sedis</taxon>
        <taxon>Chytridiomycota</taxon>
        <taxon>Chytridiomycota incertae sedis</taxon>
        <taxon>Chytridiomycetes</taxon>
        <taxon>Chytridiales</taxon>
        <taxon>Chytriomycetaceae</taxon>
        <taxon>Physocladia</taxon>
    </lineage>
</organism>
<reference evidence="6" key="1">
    <citation type="submission" date="2020-05" db="EMBL/GenBank/DDBJ databases">
        <title>Phylogenomic resolution of chytrid fungi.</title>
        <authorList>
            <person name="Stajich J.E."/>
            <person name="Amses K."/>
            <person name="Simmons R."/>
            <person name="Seto K."/>
            <person name="Myers J."/>
            <person name="Bonds A."/>
            <person name="Quandt C.A."/>
            <person name="Barry K."/>
            <person name="Liu P."/>
            <person name="Grigoriev I."/>
            <person name="Longcore J.E."/>
            <person name="James T.Y."/>
        </authorList>
    </citation>
    <scope>NUCLEOTIDE SEQUENCE</scope>
    <source>
        <strain evidence="6">JEL0513</strain>
    </source>
</reference>
<dbReference type="Gene3D" id="3.40.50.1820">
    <property type="entry name" value="alpha/beta hydrolase"/>
    <property type="match status" value="1"/>
</dbReference>
<feature type="active site" description="Nucleophile" evidence="4">
    <location>
        <position position="107"/>
    </location>
</feature>
<accession>A0AAD5T9L3</accession>
<comment type="similarity">
    <text evidence="1">Belongs to the peptidase S33 family.</text>
</comment>
<dbReference type="InterPro" id="IPR029058">
    <property type="entry name" value="AB_hydrolase_fold"/>
</dbReference>
<dbReference type="InterPro" id="IPR000639">
    <property type="entry name" value="Epox_hydrolase-like"/>
</dbReference>
<name>A0AAD5T9L3_9FUNG</name>
<evidence type="ECO:0000313" key="7">
    <source>
        <dbReference type="Proteomes" id="UP001211907"/>
    </source>
</evidence>
<feature type="domain" description="Epoxide hydrolase N-terminal" evidence="5">
    <location>
        <begin position="2"/>
        <end position="39"/>
    </location>
</feature>
<evidence type="ECO:0000313" key="6">
    <source>
        <dbReference type="EMBL" id="KAJ3138190.1"/>
    </source>
</evidence>
<dbReference type="PANTHER" id="PTHR21661:SF35">
    <property type="entry name" value="EPOXIDE HYDROLASE"/>
    <property type="match status" value="1"/>
</dbReference>
<dbReference type="PRINTS" id="PR00412">
    <property type="entry name" value="EPOXHYDRLASE"/>
</dbReference>
<dbReference type="GO" id="GO:0097176">
    <property type="term" value="P:epoxide metabolic process"/>
    <property type="evidence" value="ECO:0007669"/>
    <property type="project" value="TreeGrafter"/>
</dbReference>
<protein>
    <recommendedName>
        <fullName evidence="5">Epoxide hydrolase N-terminal domain-containing protein</fullName>
    </recommendedName>
</protein>
<keyword evidence="7" id="KW-1185">Reference proteome</keyword>
<evidence type="ECO:0000256" key="4">
    <source>
        <dbReference type="PIRSR" id="PIRSR001112-1"/>
    </source>
</evidence>
<proteinExistence type="inferred from homology"/>